<dbReference type="SUPFAM" id="SSF55068">
    <property type="entry name" value="Peptide methionine sulfoxide reductase"/>
    <property type="match status" value="1"/>
</dbReference>
<dbReference type="InterPro" id="IPR036509">
    <property type="entry name" value="Met_Sox_Rdtase_MsrA_sf"/>
</dbReference>
<dbReference type="EC" id="1.8.4.11" evidence="2"/>
<evidence type="ECO:0000259" key="6">
    <source>
        <dbReference type="Pfam" id="PF01625"/>
    </source>
</evidence>
<keyword evidence="3" id="KW-0560">Oxidoreductase</keyword>
<dbReference type="EMBL" id="JAZDWU010000001">
    <property type="protein sequence ID" value="KAL0015347.1"/>
    <property type="molecule type" value="Genomic_DNA"/>
</dbReference>
<dbReference type="PANTHER" id="PTHR42799:SF26">
    <property type="entry name" value="PEPTIDE-METHIONINE (S)-S-OXIDE REDUCTASE"/>
    <property type="match status" value="1"/>
</dbReference>
<dbReference type="AlphaFoldDB" id="A0AAW2DZT1"/>
<evidence type="ECO:0000256" key="1">
    <source>
        <dbReference type="ARBA" id="ARBA00005591"/>
    </source>
</evidence>
<comment type="similarity">
    <text evidence="1">Belongs to the MsrA Met sulfoxide reductase family.</text>
</comment>
<sequence>MYTLLPQINPKNSEFPISKNTTAPNNMPLEFLSEAVFAGGIFWNLEAVFGRVDGVLKTATGYCGGTLEKPTYKECIPRSVKEQQAILKL</sequence>
<dbReference type="InterPro" id="IPR050162">
    <property type="entry name" value="MsrA_MetSO_reductase"/>
</dbReference>
<proteinExistence type="inferred from homology"/>
<dbReference type="GO" id="GO:0034599">
    <property type="term" value="P:cellular response to oxidative stress"/>
    <property type="evidence" value="ECO:0007669"/>
    <property type="project" value="TreeGrafter"/>
</dbReference>
<keyword evidence="8" id="KW-1185">Reference proteome</keyword>
<evidence type="ECO:0000256" key="5">
    <source>
        <dbReference type="ARBA" id="ARBA00030643"/>
    </source>
</evidence>
<feature type="domain" description="Peptide methionine sulphoxide reductase MsrA" evidence="6">
    <location>
        <begin position="34"/>
        <end position="79"/>
    </location>
</feature>
<reference evidence="7 8" key="1">
    <citation type="submission" date="2024-01" db="EMBL/GenBank/DDBJ databases">
        <title>A telomere-to-telomere, gap-free genome of sweet tea (Lithocarpus litseifolius).</title>
        <authorList>
            <person name="Zhou J."/>
        </authorList>
    </citation>
    <scope>NUCLEOTIDE SEQUENCE [LARGE SCALE GENOMIC DNA]</scope>
    <source>
        <strain evidence="7">Zhou-2022a</strain>
        <tissue evidence="7">Leaf</tissue>
    </source>
</reference>
<evidence type="ECO:0000256" key="3">
    <source>
        <dbReference type="ARBA" id="ARBA00023002"/>
    </source>
</evidence>
<dbReference type="PANTHER" id="PTHR42799">
    <property type="entry name" value="MITOCHONDRIAL PEPTIDE METHIONINE SULFOXIDE REDUCTASE"/>
    <property type="match status" value="1"/>
</dbReference>
<evidence type="ECO:0000313" key="8">
    <source>
        <dbReference type="Proteomes" id="UP001459277"/>
    </source>
</evidence>
<organism evidence="7 8">
    <name type="scientific">Lithocarpus litseifolius</name>
    <dbReference type="NCBI Taxonomy" id="425828"/>
    <lineage>
        <taxon>Eukaryota</taxon>
        <taxon>Viridiplantae</taxon>
        <taxon>Streptophyta</taxon>
        <taxon>Embryophyta</taxon>
        <taxon>Tracheophyta</taxon>
        <taxon>Spermatophyta</taxon>
        <taxon>Magnoliopsida</taxon>
        <taxon>eudicotyledons</taxon>
        <taxon>Gunneridae</taxon>
        <taxon>Pentapetalae</taxon>
        <taxon>rosids</taxon>
        <taxon>fabids</taxon>
        <taxon>Fagales</taxon>
        <taxon>Fagaceae</taxon>
        <taxon>Lithocarpus</taxon>
    </lineage>
</organism>
<dbReference type="Gene3D" id="3.30.1060.10">
    <property type="entry name" value="Peptide methionine sulphoxide reductase MsrA"/>
    <property type="match status" value="1"/>
</dbReference>
<dbReference type="GO" id="GO:0008113">
    <property type="term" value="F:peptide-methionine (S)-S-oxide reductase activity"/>
    <property type="evidence" value="ECO:0007669"/>
    <property type="project" value="UniProtKB-EC"/>
</dbReference>
<evidence type="ECO:0000313" key="7">
    <source>
        <dbReference type="EMBL" id="KAL0015347.1"/>
    </source>
</evidence>
<evidence type="ECO:0000256" key="2">
    <source>
        <dbReference type="ARBA" id="ARBA00012502"/>
    </source>
</evidence>
<dbReference type="Pfam" id="PF01625">
    <property type="entry name" value="PMSR"/>
    <property type="match status" value="1"/>
</dbReference>
<dbReference type="GO" id="GO:0005737">
    <property type="term" value="C:cytoplasm"/>
    <property type="evidence" value="ECO:0007669"/>
    <property type="project" value="TreeGrafter"/>
</dbReference>
<comment type="caution">
    <text evidence="7">The sequence shown here is derived from an EMBL/GenBank/DDBJ whole genome shotgun (WGS) entry which is preliminary data.</text>
</comment>
<evidence type="ECO:0000256" key="4">
    <source>
        <dbReference type="ARBA" id="ARBA00030273"/>
    </source>
</evidence>
<name>A0AAW2DZT1_9ROSI</name>
<dbReference type="Proteomes" id="UP001459277">
    <property type="component" value="Unassembled WGS sequence"/>
</dbReference>
<protein>
    <recommendedName>
        <fullName evidence="2">peptide-methionine (S)-S-oxide reductase</fullName>
        <ecNumber evidence="2">1.8.4.11</ecNumber>
    </recommendedName>
    <alternativeName>
        <fullName evidence="5">Peptide-methionine (S)-S-oxide reductase</fullName>
    </alternativeName>
    <alternativeName>
        <fullName evidence="4">Protein-methionine-S-oxide reductase</fullName>
    </alternativeName>
</protein>
<gene>
    <name evidence="7" type="ORF">SO802_002416</name>
</gene>
<dbReference type="InterPro" id="IPR002569">
    <property type="entry name" value="Met_Sox_Rdtase_MsrA_dom"/>
</dbReference>
<accession>A0AAW2DZT1</accession>